<keyword evidence="1" id="KW-0132">Cell division</keyword>
<keyword evidence="2" id="KW-1185">Reference proteome</keyword>
<evidence type="ECO:0000313" key="1">
    <source>
        <dbReference type="EMBL" id="SMF36127.1"/>
    </source>
</evidence>
<proteinExistence type="predicted"/>
<dbReference type="Proteomes" id="UP000192906">
    <property type="component" value="Unassembled WGS sequence"/>
</dbReference>
<organism evidence="1 2">
    <name type="scientific">Desulfovibrio gilichinskyi</name>
    <dbReference type="NCBI Taxonomy" id="1519643"/>
    <lineage>
        <taxon>Bacteria</taxon>
        <taxon>Pseudomonadati</taxon>
        <taxon>Thermodesulfobacteriota</taxon>
        <taxon>Desulfovibrionia</taxon>
        <taxon>Desulfovibrionales</taxon>
        <taxon>Desulfovibrionaceae</taxon>
        <taxon>Desulfovibrio</taxon>
    </lineage>
</organism>
<accession>A0A1X7EMI0</accession>
<dbReference type="AlphaFoldDB" id="A0A1X7EMI0"/>
<dbReference type="InterPro" id="IPR036192">
    <property type="entry name" value="Cell_div_ZapA-like_sf"/>
</dbReference>
<sequence length="97" mass="11071">MDDNKILEDDGSYTNMPRYTIPVLGLEISFKTDADKIRIEAAKDVLEDRFGELTRGGKDVSREKLLTCLALSLADDYLENSRKLEMMEEKINALLEK</sequence>
<dbReference type="InterPro" id="IPR007838">
    <property type="entry name" value="Cell_div_ZapA-like"/>
</dbReference>
<dbReference type="STRING" id="1519643.SAMN06295933_3150"/>
<keyword evidence="1" id="KW-0131">Cell cycle</keyword>
<name>A0A1X7EMI0_9BACT</name>
<evidence type="ECO:0000313" key="2">
    <source>
        <dbReference type="Proteomes" id="UP000192906"/>
    </source>
</evidence>
<dbReference type="EMBL" id="FWZU01000005">
    <property type="protein sequence ID" value="SMF36127.1"/>
    <property type="molecule type" value="Genomic_DNA"/>
</dbReference>
<dbReference type="Pfam" id="PF05164">
    <property type="entry name" value="ZapA"/>
    <property type="match status" value="1"/>
</dbReference>
<reference evidence="2" key="1">
    <citation type="submission" date="2017-04" db="EMBL/GenBank/DDBJ databases">
        <authorList>
            <person name="Varghese N."/>
            <person name="Submissions S."/>
        </authorList>
    </citation>
    <scope>NUCLEOTIDE SEQUENCE [LARGE SCALE GENOMIC DNA]</scope>
    <source>
        <strain evidence="2">K3S</strain>
    </source>
</reference>
<protein>
    <submittedName>
        <fullName evidence="1">Cell division protein ZapA</fullName>
    </submittedName>
</protein>
<gene>
    <name evidence="1" type="ORF">SAMN06295933_3150</name>
</gene>
<dbReference type="GO" id="GO:0051301">
    <property type="term" value="P:cell division"/>
    <property type="evidence" value="ECO:0007669"/>
    <property type="project" value="UniProtKB-KW"/>
</dbReference>
<dbReference type="SUPFAM" id="SSF102829">
    <property type="entry name" value="Cell division protein ZapA-like"/>
    <property type="match status" value="1"/>
</dbReference>